<dbReference type="EMBL" id="PZQS01000002">
    <property type="protein sequence ID" value="PVD36109.1"/>
    <property type="molecule type" value="Genomic_DNA"/>
</dbReference>
<gene>
    <name evidence="1" type="ORF">C0Q70_03082</name>
</gene>
<sequence length="77" mass="8520">MALTNPFQVLFLYVAPTITHSSDQRRGVPQILLRNNEPPPEKVAYMMTVSRHSLGQIQITQDGKMASLLVSAASESH</sequence>
<dbReference type="AlphaFoldDB" id="A0A2T7PRQ7"/>
<dbReference type="Proteomes" id="UP000245119">
    <property type="component" value="Linkage Group LG2"/>
</dbReference>
<keyword evidence="2" id="KW-1185">Reference proteome</keyword>
<evidence type="ECO:0000313" key="2">
    <source>
        <dbReference type="Proteomes" id="UP000245119"/>
    </source>
</evidence>
<protein>
    <submittedName>
        <fullName evidence="1">Uncharacterized protein</fullName>
    </submittedName>
</protein>
<accession>A0A2T7PRQ7</accession>
<comment type="caution">
    <text evidence="1">The sequence shown here is derived from an EMBL/GenBank/DDBJ whole genome shotgun (WGS) entry which is preliminary data.</text>
</comment>
<evidence type="ECO:0000313" key="1">
    <source>
        <dbReference type="EMBL" id="PVD36109.1"/>
    </source>
</evidence>
<name>A0A2T7PRQ7_POMCA</name>
<proteinExistence type="predicted"/>
<organism evidence="1 2">
    <name type="scientific">Pomacea canaliculata</name>
    <name type="common">Golden apple snail</name>
    <dbReference type="NCBI Taxonomy" id="400727"/>
    <lineage>
        <taxon>Eukaryota</taxon>
        <taxon>Metazoa</taxon>
        <taxon>Spiralia</taxon>
        <taxon>Lophotrochozoa</taxon>
        <taxon>Mollusca</taxon>
        <taxon>Gastropoda</taxon>
        <taxon>Caenogastropoda</taxon>
        <taxon>Architaenioglossa</taxon>
        <taxon>Ampullarioidea</taxon>
        <taxon>Ampullariidae</taxon>
        <taxon>Pomacea</taxon>
    </lineage>
</organism>
<reference evidence="1 2" key="1">
    <citation type="submission" date="2018-04" db="EMBL/GenBank/DDBJ databases">
        <title>The genome of golden apple snail Pomacea canaliculata provides insight into stress tolerance and invasive adaptation.</title>
        <authorList>
            <person name="Liu C."/>
            <person name="Liu B."/>
            <person name="Ren Y."/>
            <person name="Zhang Y."/>
            <person name="Wang H."/>
            <person name="Li S."/>
            <person name="Jiang F."/>
            <person name="Yin L."/>
            <person name="Zhang G."/>
            <person name="Qian W."/>
            <person name="Fan W."/>
        </authorList>
    </citation>
    <scope>NUCLEOTIDE SEQUENCE [LARGE SCALE GENOMIC DNA]</scope>
    <source>
        <strain evidence="1">SZHN2017</strain>
        <tissue evidence="1">Muscle</tissue>
    </source>
</reference>